<proteinExistence type="predicted"/>
<comment type="caution">
    <text evidence="2">The sequence shown here is derived from an EMBL/GenBank/DDBJ whole genome shotgun (WGS) entry which is preliminary data.</text>
</comment>
<organism evidence="2 3">
    <name type="scientific">Arachis hypogaea</name>
    <name type="common">Peanut</name>
    <dbReference type="NCBI Taxonomy" id="3818"/>
    <lineage>
        <taxon>Eukaryota</taxon>
        <taxon>Viridiplantae</taxon>
        <taxon>Streptophyta</taxon>
        <taxon>Embryophyta</taxon>
        <taxon>Tracheophyta</taxon>
        <taxon>Spermatophyta</taxon>
        <taxon>Magnoliopsida</taxon>
        <taxon>eudicotyledons</taxon>
        <taxon>Gunneridae</taxon>
        <taxon>Pentapetalae</taxon>
        <taxon>rosids</taxon>
        <taxon>fabids</taxon>
        <taxon>Fabales</taxon>
        <taxon>Fabaceae</taxon>
        <taxon>Papilionoideae</taxon>
        <taxon>50 kb inversion clade</taxon>
        <taxon>dalbergioids sensu lato</taxon>
        <taxon>Dalbergieae</taxon>
        <taxon>Pterocarpus clade</taxon>
        <taxon>Arachis</taxon>
    </lineage>
</organism>
<dbReference type="Proteomes" id="UP000289738">
    <property type="component" value="Chromosome B08"/>
</dbReference>
<dbReference type="AlphaFoldDB" id="A0A444XZ81"/>
<sequence length="249" mass="28677">MTTCSRGRSSGSRGRGRGRGSSSGPAVHHGPKLKLCASYCYAPLRIQQRQILQWVIPLVPPKKMPPTTACDPDENLARRHVGVHPDNNACTQEITEVIRSMYDDAWSTYTKVPTKVRERWFQKLGLKFTWDQEHALMIRKIFDHRAAKRLQQMMNDLRQGRTHLTTWILADIKRRLDTHFAIDEGFKYHCLTNVSQIGLHRGCPDIRSKSLDHEATLAEMFKYTHALKANKERFVDKQSATHYVNIKSL</sequence>
<dbReference type="EMBL" id="SDMP01000018">
    <property type="protein sequence ID" value="RYQ94985.1"/>
    <property type="molecule type" value="Genomic_DNA"/>
</dbReference>
<accession>A0A444XZ81</accession>
<evidence type="ECO:0000313" key="3">
    <source>
        <dbReference type="Proteomes" id="UP000289738"/>
    </source>
</evidence>
<reference evidence="2 3" key="1">
    <citation type="submission" date="2019-01" db="EMBL/GenBank/DDBJ databases">
        <title>Sequencing of cultivated peanut Arachis hypogaea provides insights into genome evolution and oil improvement.</title>
        <authorList>
            <person name="Chen X."/>
        </authorList>
    </citation>
    <scope>NUCLEOTIDE SEQUENCE [LARGE SCALE GENOMIC DNA]</scope>
    <source>
        <strain evidence="3">cv. Fuhuasheng</strain>
        <tissue evidence="2">Leaves</tissue>
    </source>
</reference>
<evidence type="ECO:0000256" key="1">
    <source>
        <dbReference type="SAM" id="MobiDB-lite"/>
    </source>
</evidence>
<evidence type="ECO:0000313" key="2">
    <source>
        <dbReference type="EMBL" id="RYQ94985.1"/>
    </source>
</evidence>
<keyword evidence="3" id="KW-1185">Reference proteome</keyword>
<protein>
    <submittedName>
        <fullName evidence="2">Uncharacterized protein</fullName>
    </submittedName>
</protein>
<feature type="compositionally biased region" description="Low complexity" evidence="1">
    <location>
        <begin position="1"/>
        <end position="12"/>
    </location>
</feature>
<name>A0A444XZ81_ARAHY</name>
<gene>
    <name evidence="2" type="ORF">Ahy_B08g089968</name>
</gene>
<feature type="region of interest" description="Disordered" evidence="1">
    <location>
        <begin position="1"/>
        <end position="29"/>
    </location>
</feature>